<organism evidence="8 9">
    <name type="scientific">Batillaria attramentaria</name>
    <dbReference type="NCBI Taxonomy" id="370345"/>
    <lineage>
        <taxon>Eukaryota</taxon>
        <taxon>Metazoa</taxon>
        <taxon>Spiralia</taxon>
        <taxon>Lophotrochozoa</taxon>
        <taxon>Mollusca</taxon>
        <taxon>Gastropoda</taxon>
        <taxon>Caenogastropoda</taxon>
        <taxon>Sorbeoconcha</taxon>
        <taxon>Cerithioidea</taxon>
        <taxon>Batillariidae</taxon>
        <taxon>Batillaria</taxon>
    </lineage>
</organism>
<dbReference type="Proteomes" id="UP001519460">
    <property type="component" value="Unassembled WGS sequence"/>
</dbReference>
<dbReference type="InterPro" id="IPR013083">
    <property type="entry name" value="Znf_RING/FYVE/PHD"/>
</dbReference>
<accession>A0ABD0KXQ0</accession>
<dbReference type="Pfam" id="PF00097">
    <property type="entry name" value="zf-C3HC4"/>
    <property type="match status" value="1"/>
</dbReference>
<evidence type="ECO:0008006" key="10">
    <source>
        <dbReference type="Google" id="ProtNLM"/>
    </source>
</evidence>
<keyword evidence="2 4" id="KW-0863">Zinc-finger</keyword>
<dbReference type="PANTHER" id="PTHR25462">
    <property type="entry name" value="BONUS, ISOFORM C-RELATED"/>
    <property type="match status" value="1"/>
</dbReference>
<dbReference type="PROSITE" id="PS00518">
    <property type="entry name" value="ZF_RING_1"/>
    <property type="match status" value="1"/>
</dbReference>
<dbReference type="SUPFAM" id="SSF63829">
    <property type="entry name" value="Calcium-dependent phosphotriesterase"/>
    <property type="match status" value="1"/>
</dbReference>
<evidence type="ECO:0000256" key="2">
    <source>
        <dbReference type="ARBA" id="ARBA00022771"/>
    </source>
</evidence>
<reference evidence="8 9" key="1">
    <citation type="journal article" date="2023" name="Sci. Data">
        <title>Genome assembly of the Korean intertidal mud-creeper Batillaria attramentaria.</title>
        <authorList>
            <person name="Patra A.K."/>
            <person name="Ho P.T."/>
            <person name="Jun S."/>
            <person name="Lee S.J."/>
            <person name="Kim Y."/>
            <person name="Won Y.J."/>
        </authorList>
    </citation>
    <scope>NUCLEOTIDE SEQUENCE [LARGE SCALE GENOMIC DNA]</scope>
    <source>
        <strain evidence="8">Wonlab-2016</strain>
    </source>
</reference>
<dbReference type="Gene3D" id="3.30.160.60">
    <property type="entry name" value="Classic Zinc Finger"/>
    <property type="match status" value="1"/>
</dbReference>
<sequence length="641" mass="70675">MGKKRRSRRKQNGKNTQPSTSENGKAAHVSAGETRFYCAVCSEQTKSVNLLQCSHKLCQKCLDGIVKSGDADTFTCPACPQNSVSDNVTLFIQKVKNLFLSPNAATTGGTKCLIHSDQNVHFLCITCYKIICPVCKLSEHEGHETASLRLAAASAKDRIQDASNGRLEDYAAGLRSAIEDVSENQKKLTATRQIAEDIIWARHAKLQALVNKCCDSALLELEAMAVEVKCKLQEDLSNLQQELALVSRTQQHAEEVLTGEDDFESLFNLDRLLASEWSTKHITQQQINLFPTFTYSLEHTIGTDTNTDGQKSGETEQEDMKVCMQSFIGRTIKLETPKPQSTPGVKVTPAFRCSDDPGAFVVSVCPVGDSKLAVSFETTAKDVSGLKGHTRSFFEDGCPSKSFDFGLCTLVRRGGHGYFLYLPVQGRQNIFWKKVTCLFSKSGKDYLLVHADGQCSLWPFANRVYFWPLLRTYFSNPESVIVLNDVLPPLSFDIADSGKLFALTDCEKGDTKGEGKEALGITQARTLYACYTAGVNVEGCEDTRTIAVQGPPYKPPVKGFLPSDVCFFNLHGREVLLVTDMANHTIHVVNIDPTSALCTFERFLVSDCPMMQYPTALNTDQSGRLWVACKGGKLLIVEPGW</sequence>
<protein>
    <recommendedName>
        <fullName evidence="10">RING-type domain-containing protein</fullName>
    </recommendedName>
</protein>
<feature type="compositionally biased region" description="Basic residues" evidence="5">
    <location>
        <begin position="1"/>
        <end position="12"/>
    </location>
</feature>
<evidence type="ECO:0000313" key="8">
    <source>
        <dbReference type="EMBL" id="KAK7491999.1"/>
    </source>
</evidence>
<dbReference type="SMART" id="SM00336">
    <property type="entry name" value="BBOX"/>
    <property type="match status" value="1"/>
</dbReference>
<dbReference type="PANTHER" id="PTHR25462:SF291">
    <property type="entry name" value="E3 UBIQUITIN-PROTEIN LIGASE TRIM45"/>
    <property type="match status" value="1"/>
</dbReference>
<keyword evidence="9" id="KW-1185">Reference proteome</keyword>
<dbReference type="InterPro" id="IPR018957">
    <property type="entry name" value="Znf_C3HC4_RING-type"/>
</dbReference>
<dbReference type="AlphaFoldDB" id="A0ABD0KXQ0"/>
<evidence type="ECO:0000313" key="9">
    <source>
        <dbReference type="Proteomes" id="UP001519460"/>
    </source>
</evidence>
<dbReference type="PROSITE" id="PS50089">
    <property type="entry name" value="ZF_RING_2"/>
    <property type="match status" value="1"/>
</dbReference>
<evidence type="ECO:0000259" key="7">
    <source>
        <dbReference type="PROSITE" id="PS50119"/>
    </source>
</evidence>
<dbReference type="EMBL" id="JACVVK020000107">
    <property type="protein sequence ID" value="KAK7491999.1"/>
    <property type="molecule type" value="Genomic_DNA"/>
</dbReference>
<dbReference type="Pfam" id="PF00643">
    <property type="entry name" value="zf-B_box"/>
    <property type="match status" value="1"/>
</dbReference>
<evidence type="ECO:0000256" key="3">
    <source>
        <dbReference type="ARBA" id="ARBA00022833"/>
    </source>
</evidence>
<dbReference type="GO" id="GO:0008270">
    <property type="term" value="F:zinc ion binding"/>
    <property type="evidence" value="ECO:0007669"/>
    <property type="project" value="UniProtKB-KW"/>
</dbReference>
<feature type="compositionally biased region" description="Polar residues" evidence="5">
    <location>
        <begin position="13"/>
        <end position="23"/>
    </location>
</feature>
<evidence type="ECO:0000256" key="4">
    <source>
        <dbReference type="PROSITE-ProRule" id="PRU00024"/>
    </source>
</evidence>
<dbReference type="InterPro" id="IPR000315">
    <property type="entry name" value="Znf_B-box"/>
</dbReference>
<feature type="region of interest" description="Disordered" evidence="5">
    <location>
        <begin position="1"/>
        <end position="28"/>
    </location>
</feature>
<name>A0ABD0KXQ0_9CAEN</name>
<evidence type="ECO:0000259" key="6">
    <source>
        <dbReference type="PROSITE" id="PS50089"/>
    </source>
</evidence>
<dbReference type="Gene3D" id="3.30.40.10">
    <property type="entry name" value="Zinc/RING finger domain, C3HC4 (zinc finger)"/>
    <property type="match status" value="1"/>
</dbReference>
<dbReference type="InterPro" id="IPR047153">
    <property type="entry name" value="TRIM45/56/19-like"/>
</dbReference>
<dbReference type="SMART" id="SM00184">
    <property type="entry name" value="RING"/>
    <property type="match status" value="1"/>
</dbReference>
<gene>
    <name evidence="8" type="ORF">BaRGS_00016663</name>
</gene>
<dbReference type="SUPFAM" id="SSF57850">
    <property type="entry name" value="RING/U-box"/>
    <property type="match status" value="1"/>
</dbReference>
<dbReference type="InterPro" id="IPR001841">
    <property type="entry name" value="Znf_RING"/>
</dbReference>
<evidence type="ECO:0000256" key="1">
    <source>
        <dbReference type="ARBA" id="ARBA00022723"/>
    </source>
</evidence>
<proteinExistence type="predicted"/>
<feature type="domain" description="RING-type" evidence="6">
    <location>
        <begin position="38"/>
        <end position="79"/>
    </location>
</feature>
<comment type="caution">
    <text evidence="8">The sequence shown here is derived from an EMBL/GenBank/DDBJ whole genome shotgun (WGS) entry which is preliminary data.</text>
</comment>
<dbReference type="PROSITE" id="PS50119">
    <property type="entry name" value="ZF_BBOX"/>
    <property type="match status" value="1"/>
</dbReference>
<dbReference type="SUPFAM" id="SSF57845">
    <property type="entry name" value="B-box zinc-binding domain"/>
    <property type="match status" value="1"/>
</dbReference>
<keyword evidence="1" id="KW-0479">Metal-binding</keyword>
<dbReference type="InterPro" id="IPR017907">
    <property type="entry name" value="Znf_RING_CS"/>
</dbReference>
<dbReference type="CDD" id="cd19756">
    <property type="entry name" value="Bbox2"/>
    <property type="match status" value="1"/>
</dbReference>
<keyword evidence="3" id="KW-0862">Zinc</keyword>
<feature type="domain" description="B box-type" evidence="7">
    <location>
        <begin position="107"/>
        <end position="148"/>
    </location>
</feature>
<evidence type="ECO:0000256" key="5">
    <source>
        <dbReference type="SAM" id="MobiDB-lite"/>
    </source>
</evidence>